<protein>
    <submittedName>
        <fullName evidence="2">Uncharacterized protein</fullName>
    </submittedName>
</protein>
<evidence type="ECO:0000256" key="1">
    <source>
        <dbReference type="SAM" id="MobiDB-lite"/>
    </source>
</evidence>
<evidence type="ECO:0000313" key="2">
    <source>
        <dbReference type="EMBL" id="PLW56051.1"/>
    </source>
</evidence>
<feature type="region of interest" description="Disordered" evidence="1">
    <location>
        <begin position="42"/>
        <end position="91"/>
    </location>
</feature>
<dbReference type="EMBL" id="PGCJ01000025">
    <property type="protein sequence ID" value="PLW56051.1"/>
    <property type="molecule type" value="Genomic_DNA"/>
</dbReference>
<name>A0A2N5W1C3_9BASI</name>
<evidence type="ECO:0000313" key="3">
    <source>
        <dbReference type="Proteomes" id="UP000235388"/>
    </source>
</evidence>
<proteinExistence type="predicted"/>
<organism evidence="2 3">
    <name type="scientific">Puccinia coronata f. sp. avenae</name>
    <dbReference type="NCBI Taxonomy" id="200324"/>
    <lineage>
        <taxon>Eukaryota</taxon>
        <taxon>Fungi</taxon>
        <taxon>Dikarya</taxon>
        <taxon>Basidiomycota</taxon>
        <taxon>Pucciniomycotina</taxon>
        <taxon>Pucciniomycetes</taxon>
        <taxon>Pucciniales</taxon>
        <taxon>Pucciniaceae</taxon>
        <taxon>Puccinia</taxon>
    </lineage>
</organism>
<dbReference type="AlphaFoldDB" id="A0A2N5W1C3"/>
<feature type="compositionally biased region" description="Polar residues" evidence="1">
    <location>
        <begin position="52"/>
        <end position="80"/>
    </location>
</feature>
<reference evidence="2 3" key="1">
    <citation type="submission" date="2017-11" db="EMBL/GenBank/DDBJ databases">
        <title>De novo assembly and phasing of dikaryotic genomes from two isolates of Puccinia coronata f. sp. avenae, the causal agent of oat crown rust.</title>
        <authorList>
            <person name="Miller M.E."/>
            <person name="Zhang Y."/>
            <person name="Omidvar V."/>
            <person name="Sperschneider J."/>
            <person name="Schwessinger B."/>
            <person name="Raley C."/>
            <person name="Palmer J.M."/>
            <person name="Garnica D."/>
            <person name="Upadhyaya N."/>
            <person name="Rathjen J."/>
            <person name="Taylor J.M."/>
            <person name="Park R.F."/>
            <person name="Dodds P.N."/>
            <person name="Hirsch C.D."/>
            <person name="Kianian S.F."/>
            <person name="Figueroa M."/>
        </authorList>
    </citation>
    <scope>NUCLEOTIDE SEQUENCE [LARGE SCALE GENOMIC DNA]</scope>
    <source>
        <strain evidence="2">12NC29</strain>
    </source>
</reference>
<accession>A0A2N5W1C3</accession>
<comment type="caution">
    <text evidence="2">The sequence shown here is derived from an EMBL/GenBank/DDBJ whole genome shotgun (WGS) entry which is preliminary data.</text>
</comment>
<gene>
    <name evidence="2" type="ORF">PCANC_03935</name>
</gene>
<dbReference type="Proteomes" id="UP000235388">
    <property type="component" value="Unassembled WGS sequence"/>
</dbReference>
<keyword evidence="3" id="KW-1185">Reference proteome</keyword>
<sequence length="91" mass="9663">MSFSCPACFLAVDISENSTNSQQLLTTTLRLEASTALRSLLRKPPTVPLHSASPSLSSTATRSQSPSRDSSPLPQPTSHSHPAGSSLPYLR</sequence>